<evidence type="ECO:0000313" key="3">
    <source>
        <dbReference type="Proteomes" id="UP001237642"/>
    </source>
</evidence>
<protein>
    <recommendedName>
        <fullName evidence="1">Clu domain-containing protein</fullName>
    </recommendedName>
</protein>
<name>A0AAD8JF37_9APIA</name>
<dbReference type="Pfam" id="PF13236">
    <property type="entry name" value="CLU"/>
    <property type="match status" value="1"/>
</dbReference>
<evidence type="ECO:0000313" key="2">
    <source>
        <dbReference type="EMBL" id="KAK1401277.1"/>
    </source>
</evidence>
<evidence type="ECO:0000259" key="1">
    <source>
        <dbReference type="PROSITE" id="PS51823"/>
    </source>
</evidence>
<reference evidence="2" key="1">
    <citation type="submission" date="2023-02" db="EMBL/GenBank/DDBJ databases">
        <title>Genome of toxic invasive species Heracleum sosnowskyi carries increased number of genes despite the absence of recent whole-genome duplications.</title>
        <authorList>
            <person name="Schelkunov M."/>
            <person name="Shtratnikova V."/>
            <person name="Makarenko M."/>
            <person name="Klepikova A."/>
            <person name="Omelchenko D."/>
            <person name="Novikova G."/>
            <person name="Obukhova E."/>
            <person name="Bogdanov V."/>
            <person name="Penin A."/>
            <person name="Logacheva M."/>
        </authorList>
    </citation>
    <scope>NUCLEOTIDE SEQUENCE</scope>
    <source>
        <strain evidence="2">Hsosn_3</strain>
        <tissue evidence="2">Leaf</tissue>
    </source>
</reference>
<comment type="caution">
    <text evidence="2">The sequence shown here is derived from an EMBL/GenBank/DDBJ whole genome shotgun (WGS) entry which is preliminary data.</text>
</comment>
<dbReference type="InterPro" id="IPR025697">
    <property type="entry name" value="CLU_dom"/>
</dbReference>
<dbReference type="Proteomes" id="UP001237642">
    <property type="component" value="Unassembled WGS sequence"/>
</dbReference>
<feature type="domain" description="Clu" evidence="1">
    <location>
        <begin position="1"/>
        <end position="176"/>
    </location>
</feature>
<keyword evidence="3" id="KW-1185">Reference proteome</keyword>
<proteinExistence type="predicted"/>
<dbReference type="AlphaFoldDB" id="A0AAD8JF37"/>
<organism evidence="2 3">
    <name type="scientific">Heracleum sosnowskyi</name>
    <dbReference type="NCBI Taxonomy" id="360622"/>
    <lineage>
        <taxon>Eukaryota</taxon>
        <taxon>Viridiplantae</taxon>
        <taxon>Streptophyta</taxon>
        <taxon>Embryophyta</taxon>
        <taxon>Tracheophyta</taxon>
        <taxon>Spermatophyta</taxon>
        <taxon>Magnoliopsida</taxon>
        <taxon>eudicotyledons</taxon>
        <taxon>Gunneridae</taxon>
        <taxon>Pentapetalae</taxon>
        <taxon>asterids</taxon>
        <taxon>campanulids</taxon>
        <taxon>Apiales</taxon>
        <taxon>Apiaceae</taxon>
        <taxon>Apioideae</taxon>
        <taxon>apioid superclade</taxon>
        <taxon>Tordylieae</taxon>
        <taxon>Tordyliinae</taxon>
        <taxon>Heracleum</taxon>
    </lineage>
</organism>
<dbReference type="PROSITE" id="PS51823">
    <property type="entry name" value="CLU"/>
    <property type="match status" value="1"/>
</dbReference>
<dbReference type="PANTHER" id="PTHR12601">
    <property type="entry name" value="EUKARYOTIC TRANSLATION INITIATION FACTOR 3 SUBUNIT EIF-3"/>
    <property type="match status" value="1"/>
</dbReference>
<dbReference type="GO" id="GO:0005737">
    <property type="term" value="C:cytoplasm"/>
    <property type="evidence" value="ECO:0007669"/>
    <property type="project" value="TreeGrafter"/>
</dbReference>
<sequence length="176" mass="19390">MLLQVVLWGHQQMHSTYKSYRSGVLSYNNIFFSFAVDVDLEHLPRKQSPENNLKSEKTNPSPTLYETVDKISDEAIAVLAMAITIRGHRVVAQSVLPGILQGDKSDSLLYGSVDNGKKICWIEEFNSKHTVLDGSGAVFKLAAPVECKGIVGSDDRQRVLSIESIATLAEVDTVKL</sequence>
<gene>
    <name evidence="2" type="ORF">POM88_000882</name>
</gene>
<dbReference type="InterPro" id="IPR027523">
    <property type="entry name" value="CLU_prot"/>
</dbReference>
<reference evidence="2" key="2">
    <citation type="submission" date="2023-05" db="EMBL/GenBank/DDBJ databases">
        <authorList>
            <person name="Schelkunov M.I."/>
        </authorList>
    </citation>
    <scope>NUCLEOTIDE SEQUENCE</scope>
    <source>
        <strain evidence="2">Hsosn_3</strain>
        <tissue evidence="2">Leaf</tissue>
    </source>
</reference>
<dbReference type="PANTHER" id="PTHR12601:SF6">
    <property type="entry name" value="CLUSTERED MITOCHONDRIA PROTEIN HOMOLOG"/>
    <property type="match status" value="1"/>
</dbReference>
<accession>A0AAD8JF37</accession>
<dbReference type="EMBL" id="JAUIZM010000001">
    <property type="protein sequence ID" value="KAK1401277.1"/>
    <property type="molecule type" value="Genomic_DNA"/>
</dbReference>